<dbReference type="EMBL" id="OX451738">
    <property type="protein sequence ID" value="CAI8605570.1"/>
    <property type="molecule type" value="Genomic_DNA"/>
</dbReference>
<dbReference type="GO" id="GO:0007095">
    <property type="term" value="P:mitotic G2 DNA damage checkpoint signaling"/>
    <property type="evidence" value="ECO:0007669"/>
    <property type="project" value="TreeGrafter"/>
</dbReference>
<dbReference type="SUPFAM" id="SSF52113">
    <property type="entry name" value="BRCT domain"/>
    <property type="match status" value="5"/>
</dbReference>
<name>A0AAV1A4M9_VICFA</name>
<dbReference type="GO" id="GO:0006270">
    <property type="term" value="P:DNA replication initiation"/>
    <property type="evidence" value="ECO:0007669"/>
    <property type="project" value="TreeGrafter"/>
</dbReference>
<evidence type="ECO:0000256" key="2">
    <source>
        <dbReference type="SAM" id="MobiDB-lite"/>
    </source>
</evidence>
<feature type="domain" description="BRCT" evidence="3">
    <location>
        <begin position="372"/>
        <end position="464"/>
    </location>
</feature>
<dbReference type="Proteomes" id="UP001157006">
    <property type="component" value="Chromosome 3"/>
</dbReference>
<organism evidence="4 5">
    <name type="scientific">Vicia faba</name>
    <name type="common">Broad bean</name>
    <name type="synonym">Faba vulgaris</name>
    <dbReference type="NCBI Taxonomy" id="3906"/>
    <lineage>
        <taxon>Eukaryota</taxon>
        <taxon>Viridiplantae</taxon>
        <taxon>Streptophyta</taxon>
        <taxon>Embryophyta</taxon>
        <taxon>Tracheophyta</taxon>
        <taxon>Spermatophyta</taxon>
        <taxon>Magnoliopsida</taxon>
        <taxon>eudicotyledons</taxon>
        <taxon>Gunneridae</taxon>
        <taxon>Pentapetalae</taxon>
        <taxon>rosids</taxon>
        <taxon>fabids</taxon>
        <taxon>Fabales</taxon>
        <taxon>Fabaceae</taxon>
        <taxon>Papilionoideae</taxon>
        <taxon>50 kb inversion clade</taxon>
        <taxon>NPAAA clade</taxon>
        <taxon>Hologalegina</taxon>
        <taxon>IRL clade</taxon>
        <taxon>Fabeae</taxon>
        <taxon>Vicia</taxon>
    </lineage>
</organism>
<sequence>MSKSKSFQGVNVFMSRNLVPPEVFDTLHDAVKNNGAQIHLCCDPSRNGPSDYHIISCSKHEKFEDLKSKGCKMLGPRCVLLCAKERRPLPKQGFTCCFTMDGVKILASGFDADEKVKIEELVTEMGGALQTKPSSDLNFVIVKNVLALKYKWALNILKKPIVTYEWLKQCSDEHRVVPQESYKVLPFSGLKICVTGIPADKRKELEKLILQNGGKYSAELTKKCTHLISDISFCDKYKVAKRWGHIHIVTMKWFDQSVARRACLNEESYPVQSGSLSSRKVTRDLTVKHSQERDIGKMQSGSSSRAADSNMLVSDCAESMDLDPDATQSEHMSSFSNVPLFVKEAEAEAPPLQTSNELNLDGAVANDSESDDNDLYLAECRILLVGFEASEMRKLVNMVRKGGGSRYMYFNDKLTHIVIGNPTEMEKKEVRSIAALGVVYVVKTSWLEDCDRAKKQIPVLRRHIACDLLLPKANSVKGAVTGIMPMDQSKSSSFRQSFQTNQMAGVKDFGVTIPESLDKNKQEKHSMGINVVTFGKTSDKTMSQTQHPDKTLRVQKSTQHDSNVHVKSKNVFKGKTFCFSNLFPEERRAEIVQWISQGGGELISGQTKQIINYIIECHGVKPRSTGDYESTYISSHWIRSCLEDGSLLDVNSHILYSPIPCRVPLPGFESFRFCVSQYEEKDRILLWNLCKVLGAKFADKLTKKVTHLLCKFTNGPKYEASCKWGIRSVTSEWIFECVKQNGVIAIDQFLPKEVTSQDQEAGVCTVSQFPTQAVRMINDIPSQFPSQSQSSRSTANKNVDKGVDNHRTRSKTSSINSKKARLVEEPDRYNRVPSAVSSGIHVSDLNFSEDNKLKDAREITHAGPDVATAIEDLLEQTSKMHDQRSPGNTGCERSIYSSDCSAIGQDNPNPHTVYGLSKHWLNRNGRNEDNGETPQERKAGMYDGFSETQTESQVVSYEEDLSGRQMLIDRVLTRSSMQ</sequence>
<dbReference type="Pfam" id="PF00533">
    <property type="entry name" value="BRCT"/>
    <property type="match status" value="2"/>
</dbReference>
<dbReference type="Gene3D" id="3.40.50.10190">
    <property type="entry name" value="BRCT domain"/>
    <property type="match status" value="6"/>
</dbReference>
<dbReference type="PANTHER" id="PTHR13561:SF20">
    <property type="entry name" value="DNA TOPOISOMERASE 2-BINDING PROTEIN 1"/>
    <property type="match status" value="1"/>
</dbReference>
<dbReference type="FunFam" id="3.40.50.10190:FF:000061">
    <property type="entry name" value="Transcription coactivator"/>
    <property type="match status" value="1"/>
</dbReference>
<feature type="domain" description="BRCT" evidence="3">
    <location>
        <begin position="100"/>
        <end position="184"/>
    </location>
</feature>
<keyword evidence="1" id="KW-0677">Repeat</keyword>
<dbReference type="SMART" id="SM00292">
    <property type="entry name" value="BRCT"/>
    <property type="match status" value="6"/>
</dbReference>
<keyword evidence="5" id="KW-1185">Reference proteome</keyword>
<evidence type="ECO:0000313" key="5">
    <source>
        <dbReference type="Proteomes" id="UP001157006"/>
    </source>
</evidence>
<proteinExistence type="predicted"/>
<dbReference type="PANTHER" id="PTHR13561">
    <property type="entry name" value="DNA REPLICATION REGULATOR DPB11-RELATED"/>
    <property type="match status" value="1"/>
</dbReference>
<feature type="region of interest" description="Disordered" evidence="2">
    <location>
        <begin position="782"/>
        <end position="824"/>
    </location>
</feature>
<evidence type="ECO:0000256" key="1">
    <source>
        <dbReference type="ARBA" id="ARBA00022737"/>
    </source>
</evidence>
<evidence type="ECO:0000259" key="3">
    <source>
        <dbReference type="PROSITE" id="PS50172"/>
    </source>
</evidence>
<dbReference type="CDD" id="cd17731">
    <property type="entry name" value="BRCT_TopBP1_rpt2_like"/>
    <property type="match status" value="2"/>
</dbReference>
<dbReference type="AlphaFoldDB" id="A0AAV1A4M9"/>
<feature type="region of interest" description="Disordered" evidence="2">
    <location>
        <begin position="280"/>
        <end position="308"/>
    </location>
</feature>
<dbReference type="FunFam" id="3.40.50.10190:FF:000052">
    <property type="entry name" value="Transcription coactivator"/>
    <property type="match status" value="1"/>
</dbReference>
<dbReference type="InterPro" id="IPR036420">
    <property type="entry name" value="BRCT_dom_sf"/>
</dbReference>
<feature type="compositionally biased region" description="Basic and acidic residues" evidence="2">
    <location>
        <begin position="798"/>
        <end position="807"/>
    </location>
</feature>
<dbReference type="InterPro" id="IPR001357">
    <property type="entry name" value="BRCT_dom"/>
</dbReference>
<dbReference type="FunFam" id="3.40.50.10190:FF:000057">
    <property type="entry name" value="Transcription coactivator"/>
    <property type="match status" value="1"/>
</dbReference>
<evidence type="ECO:0000313" key="4">
    <source>
        <dbReference type="EMBL" id="CAI8605570.1"/>
    </source>
</evidence>
<accession>A0AAV1A4M9</accession>
<dbReference type="FunFam" id="3.40.50.10190:FF:000010">
    <property type="entry name" value="DNA topoisomerase II binding protein 1"/>
    <property type="match status" value="1"/>
</dbReference>
<reference evidence="4 5" key="1">
    <citation type="submission" date="2023-01" db="EMBL/GenBank/DDBJ databases">
        <authorList>
            <person name="Kreplak J."/>
        </authorList>
    </citation>
    <scope>NUCLEOTIDE SEQUENCE [LARGE SCALE GENOMIC DNA]</scope>
</reference>
<dbReference type="PROSITE" id="PS50172">
    <property type="entry name" value="BRCT"/>
    <property type="match status" value="5"/>
</dbReference>
<feature type="compositionally biased region" description="Low complexity" evidence="2">
    <location>
        <begin position="782"/>
        <end position="793"/>
    </location>
</feature>
<protein>
    <recommendedName>
        <fullName evidence="3">BRCT domain-containing protein</fullName>
    </recommendedName>
</protein>
<dbReference type="Pfam" id="PF12738">
    <property type="entry name" value="PTCB-BRCT"/>
    <property type="match status" value="2"/>
</dbReference>
<dbReference type="Pfam" id="PF16589">
    <property type="entry name" value="BRCT_2"/>
    <property type="match status" value="1"/>
</dbReference>
<dbReference type="CDD" id="cd00027">
    <property type="entry name" value="BRCT"/>
    <property type="match status" value="1"/>
</dbReference>
<feature type="region of interest" description="Disordered" evidence="2">
    <location>
        <begin position="922"/>
        <end position="948"/>
    </location>
</feature>
<feature type="compositionally biased region" description="Basic and acidic residues" evidence="2">
    <location>
        <begin position="281"/>
        <end position="296"/>
    </location>
</feature>
<feature type="domain" description="BRCT" evidence="3">
    <location>
        <begin position="182"/>
        <end position="271"/>
    </location>
</feature>
<gene>
    <name evidence="4" type="ORF">VFH_III189760</name>
</gene>
<feature type="domain" description="BRCT" evidence="3">
    <location>
        <begin position="567"/>
        <end position="655"/>
    </location>
</feature>
<dbReference type="InterPro" id="IPR059215">
    <property type="entry name" value="BRCT2_TopBP1-like"/>
</dbReference>
<feature type="compositionally biased region" description="Basic and acidic residues" evidence="2">
    <location>
        <begin position="925"/>
        <end position="940"/>
    </location>
</feature>
<feature type="domain" description="BRCT" evidence="3">
    <location>
        <begin position="668"/>
        <end position="751"/>
    </location>
</feature>
<dbReference type="GO" id="GO:0033314">
    <property type="term" value="P:mitotic DNA replication checkpoint signaling"/>
    <property type="evidence" value="ECO:0007669"/>
    <property type="project" value="TreeGrafter"/>
</dbReference>